<dbReference type="Proteomes" id="UP001596972">
    <property type="component" value="Unassembled WGS sequence"/>
</dbReference>
<proteinExistence type="predicted"/>
<name>A0ABW3EM96_9ACTN</name>
<reference evidence="3" key="1">
    <citation type="journal article" date="2019" name="Int. J. Syst. Evol. Microbiol.">
        <title>The Global Catalogue of Microorganisms (GCM) 10K type strain sequencing project: providing services to taxonomists for standard genome sequencing and annotation.</title>
        <authorList>
            <consortium name="The Broad Institute Genomics Platform"/>
            <consortium name="The Broad Institute Genome Sequencing Center for Infectious Disease"/>
            <person name="Wu L."/>
            <person name="Ma J."/>
        </authorList>
    </citation>
    <scope>NUCLEOTIDE SEQUENCE [LARGE SCALE GENOMIC DNA]</scope>
    <source>
        <strain evidence="3">JCM 31202</strain>
    </source>
</reference>
<evidence type="ECO:0000259" key="1">
    <source>
        <dbReference type="Pfam" id="PF21806"/>
    </source>
</evidence>
<gene>
    <name evidence="2" type="ORF">ACFQ11_13900</name>
</gene>
<dbReference type="InterPro" id="IPR049244">
    <property type="entry name" value="DUF6879"/>
</dbReference>
<dbReference type="EMBL" id="JBHTJA010000021">
    <property type="protein sequence ID" value="MFD0901489.1"/>
    <property type="molecule type" value="Genomic_DNA"/>
</dbReference>
<protein>
    <submittedName>
        <fullName evidence="2">DUF6879 family protein</fullName>
    </submittedName>
</protein>
<organism evidence="2 3">
    <name type="scientific">Actinomadura sediminis</name>
    <dbReference type="NCBI Taxonomy" id="1038904"/>
    <lineage>
        <taxon>Bacteria</taxon>
        <taxon>Bacillati</taxon>
        <taxon>Actinomycetota</taxon>
        <taxon>Actinomycetes</taxon>
        <taxon>Streptosporangiales</taxon>
        <taxon>Thermomonosporaceae</taxon>
        <taxon>Actinomadura</taxon>
    </lineage>
</organism>
<sequence length="172" mass="19478">MGKPLTNETFDDLLSGASRSAVHLELRDAYMYDDSYVKWLETGVAAPDINDEWWISTVGEAVARGVEVRRVRIVSEPLSKYARWLWECTPLVNLVAGEKVRWLPRQQTAGLVVPPADFWVFDSSVLVWNHFTGDGEWADNEVTRDRALVGLCSGAFEAVWDRAIDHHGYRPS</sequence>
<dbReference type="RefSeq" id="WP_378298703.1">
    <property type="nucleotide sequence ID" value="NZ_JBHTJA010000021.1"/>
</dbReference>
<evidence type="ECO:0000313" key="2">
    <source>
        <dbReference type="EMBL" id="MFD0901489.1"/>
    </source>
</evidence>
<accession>A0ABW3EM96</accession>
<evidence type="ECO:0000313" key="3">
    <source>
        <dbReference type="Proteomes" id="UP001596972"/>
    </source>
</evidence>
<dbReference type="Pfam" id="PF21806">
    <property type="entry name" value="DUF6879"/>
    <property type="match status" value="1"/>
</dbReference>
<feature type="domain" description="DUF6879" evidence="1">
    <location>
        <begin position="8"/>
        <end position="170"/>
    </location>
</feature>
<comment type="caution">
    <text evidence="2">The sequence shown here is derived from an EMBL/GenBank/DDBJ whole genome shotgun (WGS) entry which is preliminary data.</text>
</comment>
<keyword evidence="3" id="KW-1185">Reference proteome</keyword>